<name>A0A7U3ZP62_RUNSL</name>
<evidence type="ECO:0000313" key="3">
    <source>
        <dbReference type="Proteomes" id="UP000000493"/>
    </source>
</evidence>
<evidence type="ECO:0000313" key="2">
    <source>
        <dbReference type="EMBL" id="AEI50805.1"/>
    </source>
</evidence>
<dbReference type="EMBL" id="CP002859">
    <property type="protein sequence ID" value="AEI50805.1"/>
    <property type="molecule type" value="Genomic_DNA"/>
</dbReference>
<dbReference type="Proteomes" id="UP000000493">
    <property type="component" value="Chromosome"/>
</dbReference>
<feature type="domain" description="DUF7678" evidence="1">
    <location>
        <begin position="39"/>
        <end position="111"/>
    </location>
</feature>
<dbReference type="Pfam" id="PF24726">
    <property type="entry name" value="DUF7678"/>
    <property type="match status" value="1"/>
</dbReference>
<reference evidence="3" key="1">
    <citation type="submission" date="2011-06" db="EMBL/GenBank/DDBJ databases">
        <title>The complete genome of chromosome of Runella slithyformis DSM 19594.</title>
        <authorList>
            <consortium name="US DOE Joint Genome Institute (JGI-PGF)"/>
            <person name="Lucas S."/>
            <person name="Han J."/>
            <person name="Lapidus A."/>
            <person name="Bruce D."/>
            <person name="Goodwin L."/>
            <person name="Pitluck S."/>
            <person name="Peters L."/>
            <person name="Kyrpides N."/>
            <person name="Mavromatis K."/>
            <person name="Ivanova N."/>
            <person name="Ovchinnikova G."/>
            <person name="Zhang X."/>
            <person name="Misra M."/>
            <person name="Detter J.C."/>
            <person name="Tapia R."/>
            <person name="Han C."/>
            <person name="Land M."/>
            <person name="Hauser L."/>
            <person name="Markowitz V."/>
            <person name="Cheng J.-F."/>
            <person name="Hugenholtz P."/>
            <person name="Woyke T."/>
            <person name="Wu D."/>
            <person name="Tindall B."/>
            <person name="Faehrich R."/>
            <person name="Brambilla E."/>
            <person name="Klenk H.-P."/>
            <person name="Eisen J.A."/>
        </authorList>
    </citation>
    <scope>NUCLEOTIDE SEQUENCE [LARGE SCALE GENOMIC DNA]</scope>
    <source>
        <strain evidence="3">ATCC 29530 / DSM 19594 / LMG 11500 / NCIMB 11436 / LSU 4</strain>
    </source>
</reference>
<keyword evidence="3" id="KW-1185">Reference proteome</keyword>
<sequence length="111" mass="13062">MEYLSRPMSEQEYVLRLKAERDYFLSLRTEQVINTALGWHGGKVGKYRFEVNVLKERSKLGIDYGRIFKLCIWDSSKGMANGCVALYDKGWEVKPYKDLEPYVNQILKKFN</sequence>
<organism evidence="2 3">
    <name type="scientific">Runella slithyformis (strain ATCC 29530 / DSM 19594 / LMG 11500 / NCIMB 11436 / LSU 4)</name>
    <dbReference type="NCBI Taxonomy" id="761193"/>
    <lineage>
        <taxon>Bacteria</taxon>
        <taxon>Pseudomonadati</taxon>
        <taxon>Bacteroidota</taxon>
        <taxon>Cytophagia</taxon>
        <taxon>Cytophagales</taxon>
        <taxon>Spirosomataceae</taxon>
        <taxon>Runella</taxon>
    </lineage>
</organism>
<gene>
    <name evidence="2" type="ordered locus">Runsl_4482</name>
</gene>
<dbReference type="AlphaFoldDB" id="A0A7U3ZP62"/>
<dbReference type="RefSeq" id="WP_013930097.1">
    <property type="nucleotide sequence ID" value="NC_015703.1"/>
</dbReference>
<accession>A0A7U3ZP62</accession>
<dbReference type="InterPro" id="IPR056095">
    <property type="entry name" value="DUF7678"/>
</dbReference>
<protein>
    <recommendedName>
        <fullName evidence="1">DUF7678 domain-containing protein</fullName>
    </recommendedName>
</protein>
<evidence type="ECO:0000259" key="1">
    <source>
        <dbReference type="Pfam" id="PF24726"/>
    </source>
</evidence>
<reference evidence="2 3" key="2">
    <citation type="journal article" date="2012" name="Stand. Genomic Sci.">
        <title>Complete genome sequence of the aquatic bacterium Runella slithyformis type strain (LSU 4(T)).</title>
        <authorList>
            <person name="Copeland A."/>
            <person name="Zhang X."/>
            <person name="Misra M."/>
            <person name="Lapidus A."/>
            <person name="Nolan M."/>
            <person name="Lucas S."/>
            <person name="Deshpande S."/>
            <person name="Cheng J.F."/>
            <person name="Tapia R."/>
            <person name="Goodwin L.A."/>
            <person name="Pitluck S."/>
            <person name="Liolios K."/>
            <person name="Pagani I."/>
            <person name="Ivanova N."/>
            <person name="Mikhailova N."/>
            <person name="Pati A."/>
            <person name="Chen A."/>
            <person name="Palaniappan K."/>
            <person name="Land M."/>
            <person name="Hauser L."/>
            <person name="Pan C."/>
            <person name="Jeffries C.D."/>
            <person name="Detter J.C."/>
            <person name="Brambilla E.M."/>
            <person name="Rohde M."/>
            <person name="Djao O.D."/>
            <person name="Goker M."/>
            <person name="Sikorski J."/>
            <person name="Tindall B.J."/>
            <person name="Woyke T."/>
            <person name="Bristow J."/>
            <person name="Eisen J.A."/>
            <person name="Markowitz V."/>
            <person name="Hugenholtz P."/>
            <person name="Kyrpides N.C."/>
            <person name="Klenk H.P."/>
            <person name="Mavromatis K."/>
        </authorList>
    </citation>
    <scope>NUCLEOTIDE SEQUENCE [LARGE SCALE GENOMIC DNA]</scope>
    <source>
        <strain evidence="3">ATCC 29530 / DSM 19594 / LMG 11500 / NCIMB 11436 / LSU 4</strain>
    </source>
</reference>
<proteinExistence type="predicted"/>
<dbReference type="KEGG" id="rsi:Runsl_4482"/>